<proteinExistence type="predicted"/>
<name>A0ABT0PB17_9GAMM</name>
<dbReference type="Pfam" id="PF13305">
    <property type="entry name" value="TetR_C_33"/>
    <property type="match status" value="1"/>
</dbReference>
<protein>
    <submittedName>
        <fullName evidence="4">WHG domain-containing protein</fullName>
    </submittedName>
</protein>
<dbReference type="Proteomes" id="UP001203338">
    <property type="component" value="Unassembled WGS sequence"/>
</dbReference>
<evidence type="ECO:0000313" key="5">
    <source>
        <dbReference type="Proteomes" id="UP001203338"/>
    </source>
</evidence>
<comment type="caution">
    <text evidence="4">The sequence shown here is derived from an EMBL/GenBank/DDBJ whole genome shotgun (WGS) entry which is preliminary data.</text>
</comment>
<dbReference type="InterPro" id="IPR025996">
    <property type="entry name" value="MT1864/Rv1816-like_C"/>
</dbReference>
<dbReference type="EMBL" id="JAMFLX010000001">
    <property type="protein sequence ID" value="MCL6268579.1"/>
    <property type="molecule type" value="Genomic_DNA"/>
</dbReference>
<dbReference type="SUPFAM" id="SSF46689">
    <property type="entry name" value="Homeodomain-like"/>
    <property type="match status" value="1"/>
</dbReference>
<feature type="domain" description="HTH-type transcriptional regulator MT1864/Rv1816-like C-terminal" evidence="3">
    <location>
        <begin position="88"/>
        <end position="189"/>
    </location>
</feature>
<dbReference type="InterPro" id="IPR009057">
    <property type="entry name" value="Homeodomain-like_sf"/>
</dbReference>
<organism evidence="4 5">
    <name type="scientific">Parendozoicomonas callyspongiae</name>
    <dbReference type="NCBI Taxonomy" id="2942213"/>
    <lineage>
        <taxon>Bacteria</taxon>
        <taxon>Pseudomonadati</taxon>
        <taxon>Pseudomonadota</taxon>
        <taxon>Gammaproteobacteria</taxon>
        <taxon>Oceanospirillales</taxon>
        <taxon>Endozoicomonadaceae</taxon>
        <taxon>Parendozoicomonas</taxon>
    </lineage>
</organism>
<dbReference type="RefSeq" id="WP_249697411.1">
    <property type="nucleotide sequence ID" value="NZ_JAMFLX010000001.1"/>
</dbReference>
<evidence type="ECO:0000313" key="4">
    <source>
        <dbReference type="EMBL" id="MCL6268579.1"/>
    </source>
</evidence>
<evidence type="ECO:0000256" key="2">
    <source>
        <dbReference type="ARBA" id="ARBA00023163"/>
    </source>
</evidence>
<keyword evidence="2" id="KW-0804">Transcription</keyword>
<dbReference type="SUPFAM" id="SSF48498">
    <property type="entry name" value="Tetracyclin repressor-like, C-terminal domain"/>
    <property type="match status" value="1"/>
</dbReference>
<reference evidence="4 5" key="1">
    <citation type="submission" date="2022-05" db="EMBL/GenBank/DDBJ databases">
        <authorList>
            <person name="Park J.-S."/>
        </authorList>
    </citation>
    <scope>NUCLEOTIDE SEQUENCE [LARGE SCALE GENOMIC DNA]</scope>
    <source>
        <strain evidence="4 5">2012CJ34-2</strain>
    </source>
</reference>
<dbReference type="InterPro" id="IPR036271">
    <property type="entry name" value="Tet_transcr_reg_TetR-rel_C_sf"/>
</dbReference>
<keyword evidence="1" id="KW-0805">Transcription regulation</keyword>
<accession>A0ABT0PB17</accession>
<gene>
    <name evidence="4" type="ORF">M3P05_01250</name>
</gene>
<sequence length="208" mass="23552">MARRNDHSKDELQRLALATVKDFLNLYPSQDLSLRKVAKLIGYSPATIINCFGSYGDLLLAANAETLDELHLLSNVAVREEVYPQVALRKLARIQLGFARKYPHRWQLAFEHRIPVHKALPEWHQMRIDRLFALFTEQLSRIEGRKKLQDIHIASRVIWAGVHGICLLAAGGGVISEKHTSGEQMIDSLLDNYLKSWVSNGQLSTTTS</sequence>
<evidence type="ECO:0000259" key="3">
    <source>
        <dbReference type="Pfam" id="PF13305"/>
    </source>
</evidence>
<evidence type="ECO:0000256" key="1">
    <source>
        <dbReference type="ARBA" id="ARBA00023015"/>
    </source>
</evidence>
<dbReference type="Gene3D" id="1.10.357.10">
    <property type="entry name" value="Tetracycline Repressor, domain 2"/>
    <property type="match status" value="1"/>
</dbReference>
<keyword evidence="5" id="KW-1185">Reference proteome</keyword>